<evidence type="ECO:0000256" key="1">
    <source>
        <dbReference type="SAM" id="MobiDB-lite"/>
    </source>
</evidence>
<protein>
    <submittedName>
        <fullName evidence="2">Uncharacterized protein</fullName>
    </submittedName>
</protein>
<dbReference type="PANTHER" id="PTHR14614:SF157">
    <property type="entry name" value="METHYLTRANSFERASE TYPE 12 DOMAIN-CONTAINING PROTEIN"/>
    <property type="match status" value="1"/>
</dbReference>
<dbReference type="InterPro" id="IPR029063">
    <property type="entry name" value="SAM-dependent_MTases_sf"/>
</dbReference>
<dbReference type="PANTHER" id="PTHR14614">
    <property type="entry name" value="HEPATOCELLULAR CARCINOMA-ASSOCIATED ANTIGEN"/>
    <property type="match status" value="1"/>
</dbReference>
<dbReference type="Proteomes" id="UP000054636">
    <property type="component" value="Unassembled WGS sequence"/>
</dbReference>
<dbReference type="EMBL" id="LNFP01000728">
    <property type="protein sequence ID" value="KUF89962.1"/>
    <property type="molecule type" value="Genomic_DNA"/>
</dbReference>
<evidence type="ECO:0000313" key="3">
    <source>
        <dbReference type="Proteomes" id="UP000054636"/>
    </source>
</evidence>
<name>A0A0W8D0U7_PHYNI</name>
<comment type="caution">
    <text evidence="2">The sequence shown here is derived from an EMBL/GenBank/DDBJ whole genome shotgun (WGS) entry which is preliminary data.</text>
</comment>
<feature type="compositionally biased region" description="Low complexity" evidence="1">
    <location>
        <begin position="306"/>
        <end position="331"/>
    </location>
</feature>
<dbReference type="Pfam" id="PF10294">
    <property type="entry name" value="Methyltransf_16"/>
    <property type="match status" value="1"/>
</dbReference>
<proteinExistence type="predicted"/>
<reference evidence="2 3" key="1">
    <citation type="submission" date="2015-11" db="EMBL/GenBank/DDBJ databases">
        <title>Genomes and virulence difference between two physiological races of Phytophthora nicotianae.</title>
        <authorList>
            <person name="Liu H."/>
            <person name="Ma X."/>
            <person name="Yu H."/>
            <person name="Fang D."/>
            <person name="Li Y."/>
            <person name="Wang X."/>
            <person name="Wang W."/>
            <person name="Dong Y."/>
            <person name="Xiao B."/>
        </authorList>
    </citation>
    <scope>NUCLEOTIDE SEQUENCE [LARGE SCALE GENOMIC DNA]</scope>
    <source>
        <strain evidence="3">race 1</strain>
    </source>
</reference>
<evidence type="ECO:0000313" key="2">
    <source>
        <dbReference type="EMBL" id="KUF89962.1"/>
    </source>
</evidence>
<feature type="compositionally biased region" description="Polar residues" evidence="1">
    <location>
        <begin position="374"/>
        <end position="385"/>
    </location>
</feature>
<feature type="region of interest" description="Disordered" evidence="1">
    <location>
        <begin position="306"/>
        <end position="400"/>
    </location>
</feature>
<sequence>METPIGRRRDEEEEDDAWALELEEELDLEGIHYDRGLRTGSTAGVVYESKVELEEKPAAASEQTKETALARSSLAATLPQEVLALIISFGQVGRVCKSWSLASIAVARRRFSSRLADILRPLDTNALAVALDVEAELYAAYGQSYESQEFDFGVVKQKLLSSHAASTDHDLTGQVVWPVSAFLAWYLVAHRDEIAGKNVVELGAGAGLSGLVASQFASHTALTDGNDIVLELLEENAETNADSSKVQALPLLWGDHKSVEAFEHAFPYPVDVLIGADVVAESMDNTASHISVGEQQVVATMTKKPLLSKLRLRPHSPSVTMGSGSHTGDTSSGRRKSASSVLSMPSFDSDEDSGTGLQVLQPSRRPATEENKRTSSVVPSPNKLSGESRKKSGSGLWRSLTSFKSSKRSAKAAIEDKRSHGQLQVRTGVSELHKHAVLASSRAEEAKLSEIGYTSEHLVFLKRNAVEWNRNIQQLVDISKNNSTPTSGGTTSDQMTALLDEDAAFLTTLNNCKQWFVDPQLWTIDQATARPEGEIRCPRESCGAIVGEWRWEGLRYVESSVILEV</sequence>
<dbReference type="AlphaFoldDB" id="A0A0W8D0U7"/>
<dbReference type="InterPro" id="IPR019410">
    <property type="entry name" value="Methyltransf_16"/>
</dbReference>
<organism evidence="2 3">
    <name type="scientific">Phytophthora nicotianae</name>
    <name type="common">Potato buckeye rot agent</name>
    <name type="synonym">Phytophthora parasitica</name>
    <dbReference type="NCBI Taxonomy" id="4792"/>
    <lineage>
        <taxon>Eukaryota</taxon>
        <taxon>Sar</taxon>
        <taxon>Stramenopiles</taxon>
        <taxon>Oomycota</taxon>
        <taxon>Peronosporomycetes</taxon>
        <taxon>Peronosporales</taxon>
        <taxon>Peronosporaceae</taxon>
        <taxon>Phytophthora</taxon>
    </lineage>
</organism>
<dbReference type="SUPFAM" id="SSF53335">
    <property type="entry name" value="S-adenosyl-L-methionine-dependent methyltransferases"/>
    <property type="match status" value="1"/>
</dbReference>
<accession>A0A0W8D0U7</accession>
<dbReference type="Gene3D" id="3.40.50.150">
    <property type="entry name" value="Vaccinia Virus protein VP39"/>
    <property type="match status" value="1"/>
</dbReference>
<gene>
    <name evidence="2" type="ORF">AM588_10002513</name>
</gene>